<dbReference type="InterPro" id="IPR043502">
    <property type="entry name" value="DNA/RNA_pol_sf"/>
</dbReference>
<gene>
    <name evidence="8" type="primary">pol_9</name>
    <name evidence="8" type="ORF">CK203_034858</name>
</gene>
<dbReference type="PANTHER" id="PTHR48475:SF1">
    <property type="entry name" value="RNASE H TYPE-1 DOMAIN-CONTAINING PROTEIN"/>
    <property type="match status" value="1"/>
</dbReference>
<name>A0A438IBW2_VITVI</name>
<evidence type="ECO:0000313" key="8">
    <source>
        <dbReference type="EMBL" id="RVW94192.1"/>
    </source>
</evidence>
<dbReference type="Gene3D" id="3.30.70.270">
    <property type="match status" value="1"/>
</dbReference>
<evidence type="ECO:0000313" key="9">
    <source>
        <dbReference type="Proteomes" id="UP000288805"/>
    </source>
</evidence>
<dbReference type="GO" id="GO:0003964">
    <property type="term" value="F:RNA-directed DNA polymerase activity"/>
    <property type="evidence" value="ECO:0007669"/>
    <property type="project" value="UniProtKB-KW"/>
</dbReference>
<comment type="caution">
    <text evidence="8">The sequence shown here is derived from an EMBL/GenBank/DDBJ whole genome shotgun (WGS) entry which is preliminary data.</text>
</comment>
<keyword evidence="6" id="KW-0695">RNA-directed DNA polymerase</keyword>
<keyword evidence="2" id="KW-0548">Nucleotidyltransferase</keyword>
<feature type="domain" description="Integrase catalytic" evidence="7">
    <location>
        <begin position="1114"/>
        <end position="1242"/>
    </location>
</feature>
<reference evidence="8 9" key="1">
    <citation type="journal article" date="2018" name="PLoS Genet.">
        <title>Population sequencing reveals clonal diversity and ancestral inbreeding in the grapevine cultivar Chardonnay.</title>
        <authorList>
            <person name="Roach M.J."/>
            <person name="Johnson D.L."/>
            <person name="Bohlmann J."/>
            <person name="van Vuuren H.J."/>
            <person name="Jones S.J."/>
            <person name="Pretorius I.S."/>
            <person name="Schmidt S.A."/>
            <person name="Borneman A.R."/>
        </authorList>
    </citation>
    <scope>NUCLEOTIDE SEQUENCE [LARGE SCALE GENOMIC DNA]</scope>
    <source>
        <strain evidence="9">cv. Chardonnay</strain>
        <tissue evidence="8">Leaf</tissue>
    </source>
</reference>
<dbReference type="AlphaFoldDB" id="A0A438IBW2"/>
<dbReference type="Gene3D" id="3.30.420.10">
    <property type="entry name" value="Ribonuclease H-like superfamily/Ribonuclease H"/>
    <property type="match status" value="2"/>
</dbReference>
<keyword evidence="1" id="KW-0808">Transferase</keyword>
<keyword evidence="4" id="KW-0255">Endonuclease</keyword>
<dbReference type="CDD" id="cd09274">
    <property type="entry name" value="RNase_HI_RT_Ty3"/>
    <property type="match status" value="1"/>
</dbReference>
<organism evidence="8 9">
    <name type="scientific">Vitis vinifera</name>
    <name type="common">Grape</name>
    <dbReference type="NCBI Taxonomy" id="29760"/>
    <lineage>
        <taxon>Eukaryota</taxon>
        <taxon>Viridiplantae</taxon>
        <taxon>Streptophyta</taxon>
        <taxon>Embryophyta</taxon>
        <taxon>Tracheophyta</taxon>
        <taxon>Spermatophyta</taxon>
        <taxon>Magnoliopsida</taxon>
        <taxon>eudicotyledons</taxon>
        <taxon>Gunneridae</taxon>
        <taxon>Pentapetalae</taxon>
        <taxon>rosids</taxon>
        <taxon>Vitales</taxon>
        <taxon>Vitaceae</taxon>
        <taxon>Viteae</taxon>
        <taxon>Vitis</taxon>
    </lineage>
</organism>
<accession>A0A438IBW2</accession>
<evidence type="ECO:0000256" key="5">
    <source>
        <dbReference type="ARBA" id="ARBA00022801"/>
    </source>
</evidence>
<dbReference type="InterPro" id="IPR043128">
    <property type="entry name" value="Rev_trsase/Diguanyl_cyclase"/>
</dbReference>
<dbReference type="GO" id="GO:0003676">
    <property type="term" value="F:nucleic acid binding"/>
    <property type="evidence" value="ECO:0007669"/>
    <property type="project" value="InterPro"/>
</dbReference>
<evidence type="ECO:0000259" key="7">
    <source>
        <dbReference type="PROSITE" id="PS50994"/>
    </source>
</evidence>
<dbReference type="InterPro" id="IPR012337">
    <property type="entry name" value="RNaseH-like_sf"/>
</dbReference>
<dbReference type="GO" id="GO:0015074">
    <property type="term" value="P:DNA integration"/>
    <property type="evidence" value="ECO:0007669"/>
    <property type="project" value="InterPro"/>
</dbReference>
<dbReference type="Proteomes" id="UP000288805">
    <property type="component" value="Unassembled WGS sequence"/>
</dbReference>
<keyword evidence="5" id="KW-0378">Hydrolase</keyword>
<proteinExistence type="predicted"/>
<keyword evidence="3" id="KW-0540">Nuclease</keyword>
<dbReference type="GO" id="GO:0004519">
    <property type="term" value="F:endonuclease activity"/>
    <property type="evidence" value="ECO:0007669"/>
    <property type="project" value="UniProtKB-KW"/>
</dbReference>
<dbReference type="GO" id="GO:0016787">
    <property type="term" value="F:hydrolase activity"/>
    <property type="evidence" value="ECO:0007669"/>
    <property type="project" value="UniProtKB-KW"/>
</dbReference>
<evidence type="ECO:0000256" key="2">
    <source>
        <dbReference type="ARBA" id="ARBA00022695"/>
    </source>
</evidence>
<evidence type="ECO:0000256" key="4">
    <source>
        <dbReference type="ARBA" id="ARBA00022759"/>
    </source>
</evidence>
<dbReference type="EMBL" id="QGNW01000123">
    <property type="protein sequence ID" value="RVW94192.1"/>
    <property type="molecule type" value="Genomic_DNA"/>
</dbReference>
<protein>
    <submittedName>
        <fullName evidence="8">Retrovirus-related Pol polyprotein from transposon 17.6</fullName>
    </submittedName>
</protein>
<evidence type="ECO:0000256" key="1">
    <source>
        <dbReference type="ARBA" id="ARBA00022679"/>
    </source>
</evidence>
<dbReference type="InterPro" id="IPR001584">
    <property type="entry name" value="Integrase_cat-core"/>
</dbReference>
<dbReference type="CDD" id="cd01647">
    <property type="entry name" value="RT_LTR"/>
    <property type="match status" value="1"/>
</dbReference>
<dbReference type="SUPFAM" id="SSF56672">
    <property type="entry name" value="DNA/RNA polymerases"/>
    <property type="match status" value="1"/>
</dbReference>
<dbReference type="SUPFAM" id="SSF53098">
    <property type="entry name" value="Ribonuclease H-like"/>
    <property type="match status" value="1"/>
</dbReference>
<sequence>MTSDKVVTLKDFDGAPVVSLSTKFRMPEIESYTNIGCPRIYLGLYSTIMRTHGLDEAQMIMFFLMSLSGHLMGFPHPDFGSLVQVLYGIEEGIARGLWPESSPSDLERKEAFRMTETRRCGCYQFSRPRAPHQPNDQAYMLPTLTLPYHMAQRSLLFHILPQGSHAMQHKAVFTIGYAVEPSFSEAHRGWVIDGSHSQTIASACPASDLIDQGLVHLGQPSVTINPLPAHTTHTVPSPADGIRSIDFIELDDHIHMLSWDESKLEPEPIVSNEIYEIGRVTLGSRMSTPFRLVPKAVSIQTTTIELLTFPHYSVQTSFVLIPDVDEVQTPYVDDVHTSDVQYVIRRGRVVLRIPTSFNLLLGRPWIHKVGAIPSSFHQKVKFIHDGQCRPWRWRIFYRDFMAMSFDQHDNTVVLNMMRNMSYLPGIGYGRRQHGPSEFMAIPNHNVPFGLGFIPTEADYRYMARLCKEKVRARLTHTPFDYPVRPYTMILADYFVRASESQMPSDGIIGGLCTVQEPELQCLFHQLQLSDGAPATSTSTLVAPSSPDHMSLMTLYFLDEIDEHGTFVETENIVDGVVPHDEYIDEMLAMSMSQIKKMVHPKLALPFDLFGVSTIDIAEEILTVLTPKSTEDVLVVDDLFEGTIGPIEGASDFVDPPLSFDVLSGFVSRSDDIFDIDYEIAQHDSDENSSSVSDSSLEVKTIAPSLKLADLNKANPKDDFPLPHIDMLVDSTIGHSMLSFMDGFFEYSQILMAPDDMEKMSFIIEWDTYCYIVMLFGLKNVGATYQRAMTTLFHDMMHWDVEVYVDNMIVKSRDRSNHLAALESERGIEADSNKIRAILDMPAPMTEIEIKGFLGIVNLLFEMISVKHAFERIREYLLSSPVLVPPTLGRPLLLYLLVSDVALGCMLAQLDDSGKERAVYYLSKRMLDYETRYVMIEHYCLALVWATRRLRHYMTEYSMHLISRLDPLRYLFDKLALVRRLMRWLVLLTEFDIHYITQKSIRGSIVAYHLASLPVFDGRAIDDDFPDEDVATVTSLSGWRMYFDGVANHFRYEIGVLLISPHGDHIPRSVHLAFSDRHLATNNIIQGEWKTRDVKLRPYHAYLELLVGRFDDLRYTHLPKAQNQFVDALATLASMIDILVDVVVHPLLIESRSGIDIIGKISPQSSSDHKFILVTIDYFTKVPHELISNRRVHFRADVDTLLQRYGIQHHRSSVYRPQTNGAVEARNKNIKRILRRMVETSRD</sequence>
<dbReference type="PROSITE" id="PS50994">
    <property type="entry name" value="INTEGRASE"/>
    <property type="match status" value="1"/>
</dbReference>
<evidence type="ECO:0000256" key="3">
    <source>
        <dbReference type="ARBA" id="ARBA00022722"/>
    </source>
</evidence>
<dbReference type="Pfam" id="PF17917">
    <property type="entry name" value="RT_RNaseH"/>
    <property type="match status" value="1"/>
</dbReference>
<dbReference type="PANTHER" id="PTHR48475">
    <property type="entry name" value="RIBONUCLEASE H"/>
    <property type="match status" value="1"/>
</dbReference>
<dbReference type="InterPro" id="IPR041373">
    <property type="entry name" value="RT_RNaseH"/>
</dbReference>
<evidence type="ECO:0000256" key="6">
    <source>
        <dbReference type="ARBA" id="ARBA00022918"/>
    </source>
</evidence>
<dbReference type="InterPro" id="IPR036397">
    <property type="entry name" value="RNaseH_sf"/>
</dbReference>